<gene>
    <name evidence="1" type="ORF">OWV82_007036</name>
</gene>
<comment type="caution">
    <text evidence="1">The sequence shown here is derived from an EMBL/GenBank/DDBJ whole genome shotgun (WGS) entry which is preliminary data.</text>
</comment>
<organism evidence="1 2">
    <name type="scientific">Melia azedarach</name>
    <name type="common">Chinaberry tree</name>
    <dbReference type="NCBI Taxonomy" id="155640"/>
    <lineage>
        <taxon>Eukaryota</taxon>
        <taxon>Viridiplantae</taxon>
        <taxon>Streptophyta</taxon>
        <taxon>Embryophyta</taxon>
        <taxon>Tracheophyta</taxon>
        <taxon>Spermatophyta</taxon>
        <taxon>Magnoliopsida</taxon>
        <taxon>eudicotyledons</taxon>
        <taxon>Gunneridae</taxon>
        <taxon>Pentapetalae</taxon>
        <taxon>rosids</taxon>
        <taxon>malvids</taxon>
        <taxon>Sapindales</taxon>
        <taxon>Meliaceae</taxon>
        <taxon>Melia</taxon>
    </lineage>
</organism>
<reference evidence="1 2" key="1">
    <citation type="journal article" date="2023" name="Science">
        <title>Complex scaffold remodeling in plant triterpene biosynthesis.</title>
        <authorList>
            <person name="De La Pena R."/>
            <person name="Hodgson H."/>
            <person name="Liu J.C."/>
            <person name="Stephenson M.J."/>
            <person name="Martin A.C."/>
            <person name="Owen C."/>
            <person name="Harkess A."/>
            <person name="Leebens-Mack J."/>
            <person name="Jimenez L.E."/>
            <person name="Osbourn A."/>
            <person name="Sattely E.S."/>
        </authorList>
    </citation>
    <scope>NUCLEOTIDE SEQUENCE [LARGE SCALE GENOMIC DNA]</scope>
    <source>
        <strain evidence="2">cv. JPN11</strain>
        <tissue evidence="1">Leaf</tissue>
    </source>
</reference>
<dbReference type="EMBL" id="CM051396">
    <property type="protein sequence ID" value="KAJ4723700.1"/>
    <property type="molecule type" value="Genomic_DNA"/>
</dbReference>
<evidence type="ECO:0000313" key="2">
    <source>
        <dbReference type="Proteomes" id="UP001164539"/>
    </source>
</evidence>
<proteinExistence type="predicted"/>
<evidence type="ECO:0000313" key="1">
    <source>
        <dbReference type="EMBL" id="KAJ4723700.1"/>
    </source>
</evidence>
<keyword evidence="2" id="KW-1185">Reference proteome</keyword>
<dbReference type="Proteomes" id="UP001164539">
    <property type="component" value="Chromosome 3"/>
</dbReference>
<sequence>MIDLFLQDAGFATNPYNLSIYTSYQERATFISHANTAKLAMQHGDKNLALICGTIAADEKRHETAYSRIAKKVFELDPDGMMIEFANIMKINIRMPGNLMHDGHDFRLFQHFSNVAIRNGVYTAQDYIHILEHLVKIWNVEELIGLSSEGQAAQDYVCGLPQKLRTIEERVQTMAEKAPAVPFSWIYQREV</sequence>
<name>A0ACC1YIR4_MELAZ</name>
<accession>A0ACC1YIR4</accession>
<protein>
    <submittedName>
        <fullName evidence="1">Acyl-[acyl-carrier-protein] desaturase</fullName>
    </submittedName>
</protein>